<dbReference type="PROSITE" id="PS00018">
    <property type="entry name" value="EF_HAND_1"/>
    <property type="match status" value="1"/>
</dbReference>
<dbReference type="STRING" id="246199.CUS_4453"/>
<reference evidence="2 3" key="1">
    <citation type="submission" date="2011-02" db="EMBL/GenBank/DDBJ databases">
        <authorList>
            <person name="Nelson K.E."/>
            <person name="Sutton G."/>
            <person name="Torralba M."/>
            <person name="Durkin S."/>
            <person name="Harkins D."/>
            <person name="Montgomery R."/>
            <person name="Ziemer C."/>
            <person name="Klaassens E."/>
            <person name="Ocuiv P."/>
            <person name="Morrison M."/>
        </authorList>
    </citation>
    <scope>NUCLEOTIDE SEQUENCE [LARGE SCALE GENOMIC DNA]</scope>
    <source>
        <strain evidence="2 3">8</strain>
    </source>
</reference>
<dbReference type="InterPro" id="IPR018247">
    <property type="entry name" value="EF_Hand_1_Ca_BS"/>
</dbReference>
<evidence type="ECO:0000259" key="1">
    <source>
        <dbReference type="PROSITE" id="PS51766"/>
    </source>
</evidence>
<dbReference type="Pfam" id="PF00404">
    <property type="entry name" value="Dockerin_1"/>
    <property type="match status" value="1"/>
</dbReference>
<accession>E9SBN4</accession>
<feature type="domain" description="Dockerin" evidence="1">
    <location>
        <begin position="556"/>
        <end position="623"/>
    </location>
</feature>
<evidence type="ECO:0000313" key="3">
    <source>
        <dbReference type="Proteomes" id="UP000004259"/>
    </source>
</evidence>
<dbReference type="EMBL" id="ADKM02000070">
    <property type="protein sequence ID" value="EGC03306.1"/>
    <property type="molecule type" value="Genomic_DNA"/>
</dbReference>
<organism evidence="2 3">
    <name type="scientific">Ruminococcus albus 8</name>
    <dbReference type="NCBI Taxonomy" id="246199"/>
    <lineage>
        <taxon>Bacteria</taxon>
        <taxon>Bacillati</taxon>
        <taxon>Bacillota</taxon>
        <taxon>Clostridia</taxon>
        <taxon>Eubacteriales</taxon>
        <taxon>Oscillospiraceae</taxon>
        <taxon>Ruminococcus</taxon>
    </lineage>
</organism>
<dbReference type="SUPFAM" id="SSF63446">
    <property type="entry name" value="Type I dockerin domain"/>
    <property type="match status" value="1"/>
</dbReference>
<evidence type="ECO:0000313" key="2">
    <source>
        <dbReference type="EMBL" id="EGC03306.1"/>
    </source>
</evidence>
<dbReference type="InterPro" id="IPR016134">
    <property type="entry name" value="Dockerin_dom"/>
</dbReference>
<dbReference type="CDD" id="cd14256">
    <property type="entry name" value="Dockerin_I"/>
    <property type="match status" value="1"/>
</dbReference>
<protein>
    <submittedName>
        <fullName evidence="2">Dockerin type I repeat protein</fullName>
    </submittedName>
</protein>
<keyword evidence="3" id="KW-1185">Reference proteome</keyword>
<gene>
    <name evidence="2" type="ORF">CUS_4453</name>
</gene>
<dbReference type="PROSITE" id="PS51766">
    <property type="entry name" value="DOCKERIN"/>
    <property type="match status" value="1"/>
</dbReference>
<dbReference type="GO" id="GO:0000272">
    <property type="term" value="P:polysaccharide catabolic process"/>
    <property type="evidence" value="ECO:0007669"/>
    <property type="project" value="InterPro"/>
</dbReference>
<dbReference type="InterPro" id="IPR002105">
    <property type="entry name" value="Dockerin_1_rpt"/>
</dbReference>
<dbReference type="Gene3D" id="1.10.1330.10">
    <property type="entry name" value="Dockerin domain"/>
    <property type="match status" value="1"/>
</dbReference>
<sequence>MGVTASAENAEAKSLYSETTGIYASTSSEKIAISDIYLMDTEDMSFSSMYNPATLRNNSPEYCGLRVNLTKQADITLSMTATSKKVALLFVDSNGNIKGRYDYTGKTDETGQIKLTNVSSGTYYCVIHNKGVTSDTTISELNIRSSVIYDITDTNMLKATADFSKNPAVPEYIFKYNGIELKENIDYKVIKTSGSSKKYSGGTEYSFTVEIQGMGNYVGKTTRIFTNSVDDINNKIDFTECDISEPTFKGEDPVFTVKYKGKTLTENKDYKVTIKTSDVTKAGITYRSYDCMFIGLGDYAGSFSYKIDNHKISDTTKKSIAACSITPVFSDGEFVKLIVIDNGKTLVQNTDYTYTVTKTGETEKDGVTTVSYEITVYGIGAYISSCTATGTTQKNNKIVLNFSDYAVGDKEYTGRQITPDPIFIIKDKNGKETTLKKDVDYTISYGANTAIGFLAGNFTVTGIGKYTGTTYVRFSIVPAKISEIKGDNIEVAYTGKAVTPFNDKIRLSDGRAVLYGVDYTVEYTNNINIGTATAVINFKGNYQGSVTKKFNIVDGKTILRGDVNGDGEVNVTDVVLVAAHVKNIKALDSTSQKRADVNYDGDINVTDIIKIAAHVKGLKSLNS</sequence>
<dbReference type="Proteomes" id="UP000004259">
    <property type="component" value="Unassembled WGS sequence"/>
</dbReference>
<dbReference type="InterPro" id="IPR036439">
    <property type="entry name" value="Dockerin_dom_sf"/>
</dbReference>
<name>E9SBN4_RUMAL</name>
<dbReference type="GO" id="GO:0004553">
    <property type="term" value="F:hydrolase activity, hydrolyzing O-glycosyl compounds"/>
    <property type="evidence" value="ECO:0007669"/>
    <property type="project" value="InterPro"/>
</dbReference>
<dbReference type="AlphaFoldDB" id="E9SBN4"/>
<dbReference type="eggNOG" id="COG3209">
    <property type="taxonomic scope" value="Bacteria"/>
</dbReference>
<proteinExistence type="predicted"/>
<comment type="caution">
    <text evidence="2">The sequence shown here is derived from an EMBL/GenBank/DDBJ whole genome shotgun (WGS) entry which is preliminary data.</text>
</comment>